<dbReference type="PANTHER" id="PTHR43514">
    <property type="entry name" value="ABC TRANSPORTER I FAMILY MEMBER 10"/>
    <property type="match status" value="1"/>
</dbReference>
<dbReference type="Pfam" id="PF00005">
    <property type="entry name" value="ABC_tran"/>
    <property type="match status" value="1"/>
</dbReference>
<dbReference type="Proteomes" id="UP000245412">
    <property type="component" value="Unassembled WGS sequence"/>
</dbReference>
<evidence type="ECO:0000256" key="1">
    <source>
        <dbReference type="ARBA" id="ARBA00022741"/>
    </source>
</evidence>
<accession>A0AB73T2B2</accession>
<dbReference type="InterPro" id="IPR003593">
    <property type="entry name" value="AAA+_ATPase"/>
</dbReference>
<keyword evidence="1" id="KW-0547">Nucleotide-binding</keyword>
<proteinExistence type="predicted"/>
<evidence type="ECO:0000256" key="2">
    <source>
        <dbReference type="ARBA" id="ARBA00022840"/>
    </source>
</evidence>
<dbReference type="InterPro" id="IPR003439">
    <property type="entry name" value="ABC_transporter-like_ATP-bd"/>
</dbReference>
<name>A0AB73T2B2_9FIRM</name>
<reference evidence="4 5" key="1">
    <citation type="submission" date="2018-05" db="EMBL/GenBank/DDBJ databases">
        <authorList>
            <person name="Goeker M."/>
            <person name="Huntemann M."/>
            <person name="Clum A."/>
            <person name="Pillay M."/>
            <person name="Palaniappan K."/>
            <person name="Varghese N."/>
            <person name="Mikhailova N."/>
            <person name="Stamatis D."/>
            <person name="Reddy T."/>
            <person name="Daum C."/>
            <person name="Shapiro N."/>
            <person name="Ivanova N."/>
            <person name="Kyrpides N."/>
            <person name="Woyke T."/>
        </authorList>
    </citation>
    <scope>NUCLEOTIDE SEQUENCE [LARGE SCALE GENOMIC DNA]</scope>
    <source>
        <strain evidence="4 5">DSM 26524</strain>
    </source>
</reference>
<dbReference type="PANTHER" id="PTHR43514:SF4">
    <property type="entry name" value="ABC TRANSPORTER I FAMILY MEMBER 10"/>
    <property type="match status" value="1"/>
</dbReference>
<feature type="domain" description="ABC transporter" evidence="3">
    <location>
        <begin position="2"/>
        <end position="236"/>
    </location>
</feature>
<dbReference type="InterPro" id="IPR027417">
    <property type="entry name" value="P-loop_NTPase"/>
</dbReference>
<evidence type="ECO:0000313" key="5">
    <source>
        <dbReference type="Proteomes" id="UP000245412"/>
    </source>
</evidence>
<organism evidence="4 5">
    <name type="scientific">Murimonas intestini</name>
    <dbReference type="NCBI Taxonomy" id="1337051"/>
    <lineage>
        <taxon>Bacteria</taxon>
        <taxon>Bacillati</taxon>
        <taxon>Bacillota</taxon>
        <taxon>Clostridia</taxon>
        <taxon>Lachnospirales</taxon>
        <taxon>Lachnospiraceae</taxon>
        <taxon>Murimonas</taxon>
    </lineage>
</organism>
<dbReference type="RefSeq" id="WP_109627307.1">
    <property type="nucleotide sequence ID" value="NZ_JANKBI010000006.1"/>
</dbReference>
<dbReference type="AlphaFoldDB" id="A0AB73T2B2"/>
<dbReference type="GO" id="GO:0005524">
    <property type="term" value="F:ATP binding"/>
    <property type="evidence" value="ECO:0007669"/>
    <property type="project" value="UniProtKB-KW"/>
</dbReference>
<dbReference type="SUPFAM" id="SSF52540">
    <property type="entry name" value="P-loop containing nucleoside triphosphate hydrolases"/>
    <property type="match status" value="1"/>
</dbReference>
<dbReference type="InterPro" id="IPR050334">
    <property type="entry name" value="Molybdenum_import_ModC"/>
</dbReference>
<dbReference type="PROSITE" id="PS50893">
    <property type="entry name" value="ABC_TRANSPORTER_2"/>
    <property type="match status" value="1"/>
</dbReference>
<gene>
    <name evidence="4" type="ORF">C7383_10879</name>
</gene>
<evidence type="ECO:0000313" key="4">
    <source>
        <dbReference type="EMBL" id="PWJ74650.1"/>
    </source>
</evidence>
<keyword evidence="2 4" id="KW-0067">ATP-binding</keyword>
<dbReference type="InterPro" id="IPR017871">
    <property type="entry name" value="ABC_transporter-like_CS"/>
</dbReference>
<comment type="caution">
    <text evidence="4">The sequence shown here is derived from an EMBL/GenBank/DDBJ whole genome shotgun (WGS) entry which is preliminary data.</text>
</comment>
<dbReference type="SMART" id="SM00382">
    <property type="entry name" value="AAA"/>
    <property type="match status" value="1"/>
</dbReference>
<sequence>MLKVEHLSYEAEENGIRRRILSDVSFTVEDGEMLVVTGPNGGGKSTAANLIMGIETPSQGRIWLDGREITDMSIDERAIEGIGFAFQQPPRFKGLTVSRLLSLAAGRELAGKECCSLLKAVGLCGKEYKDREVDNTLSGGEMKRIEIATVFAKKHKLSIFDEPEAGIDLWSFSMLIKQFEKMHREKKESILLISHQERIIRMADRIMVIKDGAVQKIGKKEEMLPSLMIGDAGSCTCMQHRGGAGNETGCSDE</sequence>
<dbReference type="GO" id="GO:0016887">
    <property type="term" value="F:ATP hydrolysis activity"/>
    <property type="evidence" value="ECO:0007669"/>
    <property type="project" value="InterPro"/>
</dbReference>
<dbReference type="EMBL" id="QGGY01000008">
    <property type="protein sequence ID" value="PWJ74650.1"/>
    <property type="molecule type" value="Genomic_DNA"/>
</dbReference>
<keyword evidence="5" id="KW-1185">Reference proteome</keyword>
<dbReference type="Gene3D" id="3.40.50.300">
    <property type="entry name" value="P-loop containing nucleotide triphosphate hydrolases"/>
    <property type="match status" value="1"/>
</dbReference>
<dbReference type="PROSITE" id="PS00211">
    <property type="entry name" value="ABC_TRANSPORTER_1"/>
    <property type="match status" value="1"/>
</dbReference>
<protein>
    <submittedName>
        <fullName evidence="4">Fe-S cluster assembly ATP-binding protein</fullName>
    </submittedName>
</protein>
<evidence type="ECO:0000259" key="3">
    <source>
        <dbReference type="PROSITE" id="PS50893"/>
    </source>
</evidence>